<evidence type="ECO:0000256" key="2">
    <source>
        <dbReference type="ARBA" id="ARBA00023235"/>
    </source>
</evidence>
<protein>
    <recommendedName>
        <fullName evidence="5">Methylitaconate delta2-delta3-isomerase</fullName>
    </recommendedName>
</protein>
<dbReference type="Gene3D" id="3.40.190.150">
    <property type="entry name" value="Bordetella uptake gene, domain 1"/>
    <property type="match status" value="1"/>
</dbReference>
<dbReference type="RefSeq" id="WP_255314380.1">
    <property type="nucleotide sequence ID" value="NZ_BJNE01000002.1"/>
</dbReference>
<proteinExistence type="inferred from homology"/>
<accession>A0ABQ0RI41</accession>
<keyword evidence="2" id="KW-0413">Isomerase</keyword>
<gene>
    <name evidence="3" type="ORF">ANI01nite_06960</name>
</gene>
<dbReference type="Gene3D" id="3.40.190.10">
    <property type="entry name" value="Periplasmic binding protein-like II"/>
    <property type="match status" value="1"/>
</dbReference>
<dbReference type="Proteomes" id="UP000316242">
    <property type="component" value="Unassembled WGS sequence"/>
</dbReference>
<dbReference type="EMBL" id="BJNE01000002">
    <property type="protein sequence ID" value="GEC11493.1"/>
    <property type="molecule type" value="Genomic_DNA"/>
</dbReference>
<comment type="similarity">
    <text evidence="1">Belongs to the PrpF family.</text>
</comment>
<dbReference type="Pfam" id="PF04303">
    <property type="entry name" value="PrpF"/>
    <property type="match status" value="1"/>
</dbReference>
<dbReference type="PANTHER" id="PTHR43709:SF2">
    <property type="entry name" value="DUF453 DOMAIN PROTEIN (AFU_ORTHOLOGUE AFUA_6G00360)"/>
    <property type="match status" value="1"/>
</dbReference>
<name>A0ABQ0RI41_GLUNI</name>
<dbReference type="Gene3D" id="3.10.310.10">
    <property type="entry name" value="Diaminopimelate Epimerase, Chain A, domain 1"/>
    <property type="match status" value="2"/>
</dbReference>
<sequence length="761" mass="79900">MKHSVKATWMRGGTSKCWVFERSALEVPGFTADEVLLRLFGSPDPRQIDGVGGGTSTTSKAVILSPSEEPGVDVDYTFAQVGIEQAVVDWGSNCGNCSAVIAPYALKHGWVDAIDGQVTVHIRNTNTGQLLVERMNLDGTQSAEFIPGVPFPGQAVEIGFLDPAGGTTGQLLPAGEALSTLQVAGNGTQPGFEAEATLIDAGAPVVIISAAQAGLDAVDFADWPAQALAESEKLEKIRRAGAVAMGLSDSAESAQRAIPKLAIAQAADQGDEGDFRVMMLSMGAPHPALAITGSVALTMAARKRGTIIANLLSAEPGEVLRMQTPAGQMQTWQREIEGRTAVGTTRTARELAEAQLSFDPVAPPEVQATAMLAGEPALAPASAQLLDDPPPHKRRTVFASVAAFAALGLGATLLGGGLLNPPATTADGDYAGETLEMVIPLAEGGGTDTWARFVGQELVHDIPGQPGFAPINEAGGEGITGSNRFASSAADDGTELLVSTATTVVPWVLDRDVVRYSFDKLEPVLVNGTGGVIYARTDAGVDGVKDLVDRKKPLVFGGITATGLDLTTLVAFDLLEADISATFGFEGRGPVNLALQRGEVDIDYSTTSSYHSAVEPLAEEGSATVLMSFGQLDENGKVVRDPNFPDAPTVVEVYEELHGKAPSGPKLEAYKTLLGLTYTYQKGLWAPKDAPEEAVELLRESAHQLSEDKEFNDKAEDVLGGYPIVADENLSQRVKDAYTVTEETKGYVTALLKDSYGIEID</sequence>
<dbReference type="InterPro" id="IPR042100">
    <property type="entry name" value="Bug_dom1"/>
</dbReference>
<organism evidence="3 4">
    <name type="scientific">Glutamicibacter nicotianae</name>
    <name type="common">Arthrobacter nicotianae</name>
    <dbReference type="NCBI Taxonomy" id="37929"/>
    <lineage>
        <taxon>Bacteria</taxon>
        <taxon>Bacillati</taxon>
        <taxon>Actinomycetota</taxon>
        <taxon>Actinomycetes</taxon>
        <taxon>Micrococcales</taxon>
        <taxon>Micrococcaceae</taxon>
        <taxon>Glutamicibacter</taxon>
    </lineage>
</organism>
<comment type="caution">
    <text evidence="3">The sequence shown here is derived from an EMBL/GenBank/DDBJ whole genome shotgun (WGS) entry which is preliminary data.</text>
</comment>
<keyword evidence="4" id="KW-1185">Reference proteome</keyword>
<evidence type="ECO:0000256" key="1">
    <source>
        <dbReference type="ARBA" id="ARBA00007673"/>
    </source>
</evidence>
<reference evidence="3 4" key="1">
    <citation type="submission" date="2019-06" db="EMBL/GenBank/DDBJ databases">
        <title>Whole genome shotgun sequence of Glutamicibacter nicotianae NBRC 14234.</title>
        <authorList>
            <person name="Hosoyama A."/>
            <person name="Uohara A."/>
            <person name="Ohji S."/>
            <person name="Ichikawa N."/>
        </authorList>
    </citation>
    <scope>NUCLEOTIDE SEQUENCE [LARGE SCALE GENOMIC DNA]</scope>
    <source>
        <strain evidence="3 4">NBRC 14234</strain>
    </source>
</reference>
<evidence type="ECO:0000313" key="3">
    <source>
        <dbReference type="EMBL" id="GEC11493.1"/>
    </source>
</evidence>
<evidence type="ECO:0000313" key="4">
    <source>
        <dbReference type="Proteomes" id="UP000316242"/>
    </source>
</evidence>
<dbReference type="PANTHER" id="PTHR43709">
    <property type="entry name" value="ACONITATE ISOMERASE-RELATED"/>
    <property type="match status" value="1"/>
</dbReference>
<dbReference type="InterPro" id="IPR007400">
    <property type="entry name" value="PrpF-like"/>
</dbReference>
<dbReference type="SUPFAM" id="SSF54506">
    <property type="entry name" value="Diaminopimelate epimerase-like"/>
    <property type="match status" value="2"/>
</dbReference>
<evidence type="ECO:0008006" key="5">
    <source>
        <dbReference type="Google" id="ProtNLM"/>
    </source>
</evidence>